<dbReference type="Pfam" id="PF01145">
    <property type="entry name" value="Band_7"/>
    <property type="match status" value="1"/>
</dbReference>
<comment type="subcellular location">
    <subcellularLocation>
        <location evidence="1">Membrane</location>
        <topology evidence="1">Single-pass membrane protein</topology>
    </subcellularLocation>
</comment>
<dbReference type="GO" id="GO:0006508">
    <property type="term" value="P:proteolysis"/>
    <property type="evidence" value="ECO:0007669"/>
    <property type="project" value="UniProtKB-KW"/>
</dbReference>
<dbReference type="GO" id="GO:0008233">
    <property type="term" value="F:peptidase activity"/>
    <property type="evidence" value="ECO:0007669"/>
    <property type="project" value="UniProtKB-KW"/>
</dbReference>
<dbReference type="RefSeq" id="WP_246274960.1">
    <property type="nucleotide sequence ID" value="NZ_JABSNP010000003.1"/>
</dbReference>
<sequence length="383" mass="42531">MVHAAFNPLLMFGLSYAKFDSMTYVMQYRNGQLVREGRGLAFFYGTLGSSIAAVPLGSNDLPFIFNETTADYQSISIQGQLTYRITQPKQLAELLDFTVNGSGIYKKNELEKLNQRLVNEAQTATSAFVHSLGLKDSVRSNKAIEAEIVAGLRASAAVALLGIEVLGVNILAVRATPEMERALEAETRERLQQEADQAVYERRNFAVEQERRIKESELNTDIAVEEKRKQIDEKRNETQLQRAANERRLRELQIQADIAVEASRAQLLEQQTANERLAAETQGYVTETTLRPFQSLDWRTLTALQNNPNPRLNIALAFRELAENAAKIGTLNITPDLLDGLLDRDGGPGSAGGPRRNRPADGSDAEAPRRDNPGPNPPKNGRR</sequence>
<keyword evidence="4" id="KW-0378">Hydrolase</keyword>
<dbReference type="SUPFAM" id="SSF117892">
    <property type="entry name" value="Band 7/SPFH domain"/>
    <property type="match status" value="1"/>
</dbReference>
<dbReference type="Proteomes" id="UP000779507">
    <property type="component" value="Unassembled WGS sequence"/>
</dbReference>
<proteinExistence type="predicted"/>
<evidence type="ECO:0000256" key="2">
    <source>
        <dbReference type="SAM" id="MobiDB-lite"/>
    </source>
</evidence>
<dbReference type="InterPro" id="IPR036013">
    <property type="entry name" value="Band_7/SPFH_dom_sf"/>
</dbReference>
<feature type="compositionally biased region" description="Pro residues" evidence="2">
    <location>
        <begin position="374"/>
        <end position="383"/>
    </location>
</feature>
<keyword evidence="5" id="KW-1185">Reference proteome</keyword>
<feature type="compositionally biased region" description="Basic and acidic residues" evidence="2">
    <location>
        <begin position="358"/>
        <end position="372"/>
    </location>
</feature>
<accession>A0ABX2FN79</accession>
<organism evidence="4 5">
    <name type="scientific">Hymenobacter caeli</name>
    <dbReference type="NCBI Taxonomy" id="2735894"/>
    <lineage>
        <taxon>Bacteria</taxon>
        <taxon>Pseudomonadati</taxon>
        <taxon>Bacteroidota</taxon>
        <taxon>Cytophagia</taxon>
        <taxon>Cytophagales</taxon>
        <taxon>Hymenobacteraceae</taxon>
        <taxon>Hymenobacter</taxon>
    </lineage>
</organism>
<comment type="caution">
    <text evidence="4">The sequence shown here is derived from an EMBL/GenBank/DDBJ whole genome shotgun (WGS) entry which is preliminary data.</text>
</comment>
<reference evidence="4 5" key="1">
    <citation type="submission" date="2020-05" db="EMBL/GenBank/DDBJ databases">
        <title>Genomic Encyclopedia of Type Strains, Phase IV (KMG-V): Genome sequencing to study the core and pangenomes of soil and plant-associated prokaryotes.</title>
        <authorList>
            <person name="Whitman W."/>
        </authorList>
    </citation>
    <scope>NUCLEOTIDE SEQUENCE [LARGE SCALE GENOMIC DNA]</scope>
    <source>
        <strain evidence="4 5">9A</strain>
    </source>
</reference>
<gene>
    <name evidence="4" type="ORF">HNP98_000745</name>
</gene>
<evidence type="ECO:0000313" key="5">
    <source>
        <dbReference type="Proteomes" id="UP000779507"/>
    </source>
</evidence>
<protein>
    <submittedName>
        <fullName evidence="4">Regulator of protease activity HflC (Stomatin/prohibitin superfamily)</fullName>
    </submittedName>
</protein>
<name>A0ABX2FN79_9BACT</name>
<feature type="region of interest" description="Disordered" evidence="2">
    <location>
        <begin position="342"/>
        <end position="383"/>
    </location>
</feature>
<evidence type="ECO:0000313" key="4">
    <source>
        <dbReference type="EMBL" id="NRT17934.1"/>
    </source>
</evidence>
<dbReference type="EMBL" id="JABSNP010000003">
    <property type="protein sequence ID" value="NRT17934.1"/>
    <property type="molecule type" value="Genomic_DNA"/>
</dbReference>
<evidence type="ECO:0000256" key="1">
    <source>
        <dbReference type="ARBA" id="ARBA00004167"/>
    </source>
</evidence>
<evidence type="ECO:0000259" key="3">
    <source>
        <dbReference type="Pfam" id="PF01145"/>
    </source>
</evidence>
<keyword evidence="4" id="KW-0645">Protease</keyword>
<dbReference type="InterPro" id="IPR001107">
    <property type="entry name" value="Band_7"/>
</dbReference>
<dbReference type="Gene3D" id="3.30.479.30">
    <property type="entry name" value="Band 7 domain"/>
    <property type="match status" value="1"/>
</dbReference>
<feature type="domain" description="Band 7" evidence="3">
    <location>
        <begin position="25"/>
        <end position="201"/>
    </location>
</feature>